<dbReference type="GO" id="GO:0050661">
    <property type="term" value="F:NADP binding"/>
    <property type="evidence" value="ECO:0007669"/>
    <property type="project" value="InterPro"/>
</dbReference>
<evidence type="ECO:0000259" key="4">
    <source>
        <dbReference type="Pfam" id="PF03446"/>
    </source>
</evidence>
<dbReference type="GO" id="GO:0051287">
    <property type="term" value="F:NAD binding"/>
    <property type="evidence" value="ECO:0007669"/>
    <property type="project" value="InterPro"/>
</dbReference>
<dbReference type="EMBL" id="CP018171">
    <property type="protein sequence ID" value="APH74389.1"/>
    <property type="molecule type" value="Genomic_DNA"/>
</dbReference>
<feature type="domain" description="6-phosphogluconate dehydrogenase NADP-binding" evidence="4">
    <location>
        <begin position="2"/>
        <end position="162"/>
    </location>
</feature>
<dbReference type="Gene3D" id="3.40.50.720">
    <property type="entry name" value="NAD(P)-binding Rossmann-like Domain"/>
    <property type="match status" value="1"/>
</dbReference>
<evidence type="ECO:0000313" key="6">
    <source>
        <dbReference type="EMBL" id="APH74389.1"/>
    </source>
</evidence>
<dbReference type="InterPro" id="IPR036291">
    <property type="entry name" value="NAD(P)-bd_dom_sf"/>
</dbReference>
<sequence length="293" mass="30745">MTIGWIGIGKMGSAMCLRALAAGHSVKLVEPRAENRAAAVAAGGVPVASVDDLAQQVDLIFLTLPDDAVLRTVMLDPVEGLARSVSDRHTVVEMSTVSPSISREVAAALSARGCDYLRAPISGSTATAASGSLTVLASGPRPAFDRCEAVFRSFSNRMMHVGEGDEGRYLKLVINSMVAASSALLAEALALGRAGNLSTETMMDAIMQSVVASPLLGYKKDMVVTGDFTPAFGLTQMMKDLDLVLEAANEGGAPTELFLTIRERYEAAVEAGLGQEDFFALAALRPDHGDAKR</sequence>
<feature type="domain" description="3-hydroxyisobutyrate dehydrogenase-like NAD-binding" evidence="5">
    <location>
        <begin position="167"/>
        <end position="283"/>
    </location>
</feature>
<dbReference type="InterPro" id="IPR015815">
    <property type="entry name" value="HIBADH-related"/>
</dbReference>
<keyword evidence="2" id="KW-0520">NAD</keyword>
<dbReference type="PANTHER" id="PTHR43580">
    <property type="entry name" value="OXIDOREDUCTASE GLYR1-RELATED"/>
    <property type="match status" value="1"/>
</dbReference>
<dbReference type="GO" id="GO:0016491">
    <property type="term" value="F:oxidoreductase activity"/>
    <property type="evidence" value="ECO:0007669"/>
    <property type="project" value="UniProtKB-KW"/>
</dbReference>
<gene>
    <name evidence="6" type="ORF">BSQ44_04210</name>
</gene>
<reference evidence="7" key="1">
    <citation type="submission" date="2016-11" db="EMBL/GenBank/DDBJ databases">
        <title>Mesorhizobium oceanicum sp. nov., isolated from deep seawater in South China Sea.</title>
        <authorList>
            <person name="Fu G.-Y."/>
        </authorList>
    </citation>
    <scope>NUCLEOTIDE SEQUENCE [LARGE SCALE GENOMIC DNA]</scope>
    <source>
        <strain evidence="7">B7</strain>
    </source>
</reference>
<dbReference type="PIRSF" id="PIRSF000103">
    <property type="entry name" value="HIBADH"/>
    <property type="match status" value="1"/>
</dbReference>
<keyword evidence="7" id="KW-1185">Reference proteome</keyword>
<evidence type="ECO:0008006" key="8">
    <source>
        <dbReference type="Google" id="ProtNLM"/>
    </source>
</evidence>
<feature type="active site" evidence="3">
    <location>
        <position position="171"/>
    </location>
</feature>
<dbReference type="SUPFAM" id="SSF51735">
    <property type="entry name" value="NAD(P)-binding Rossmann-fold domains"/>
    <property type="match status" value="1"/>
</dbReference>
<dbReference type="InterPro" id="IPR013328">
    <property type="entry name" value="6PGD_dom2"/>
</dbReference>
<dbReference type="InterPro" id="IPR008927">
    <property type="entry name" value="6-PGluconate_DH-like_C_sf"/>
</dbReference>
<keyword evidence="1" id="KW-0560">Oxidoreductase</keyword>
<dbReference type="AlphaFoldDB" id="A0A1L3SY90"/>
<dbReference type="Pfam" id="PF14833">
    <property type="entry name" value="NAD_binding_11"/>
    <property type="match status" value="1"/>
</dbReference>
<name>A0A1L3SY90_9HYPH</name>
<accession>A0A1L3SY90</accession>
<dbReference type="SUPFAM" id="SSF48179">
    <property type="entry name" value="6-phosphogluconate dehydrogenase C-terminal domain-like"/>
    <property type="match status" value="1"/>
</dbReference>
<dbReference type="InterPro" id="IPR051265">
    <property type="entry name" value="HIBADH-related_NP60_sf"/>
</dbReference>
<dbReference type="Gene3D" id="1.10.1040.10">
    <property type="entry name" value="N-(1-d-carboxylethyl)-l-norvaline Dehydrogenase, domain 2"/>
    <property type="match status" value="1"/>
</dbReference>
<evidence type="ECO:0000259" key="5">
    <source>
        <dbReference type="Pfam" id="PF14833"/>
    </source>
</evidence>
<evidence type="ECO:0000256" key="1">
    <source>
        <dbReference type="ARBA" id="ARBA00023002"/>
    </source>
</evidence>
<protein>
    <recommendedName>
        <fullName evidence="8">6-phosphogluconate dehydrogenase</fullName>
    </recommendedName>
</protein>
<dbReference type="PANTHER" id="PTHR43580:SF2">
    <property type="entry name" value="CYTOKINE-LIKE NUCLEAR FACTOR N-PAC"/>
    <property type="match status" value="1"/>
</dbReference>
<dbReference type="Pfam" id="PF03446">
    <property type="entry name" value="NAD_binding_2"/>
    <property type="match status" value="1"/>
</dbReference>
<proteinExistence type="predicted"/>
<dbReference type="InterPro" id="IPR029154">
    <property type="entry name" value="HIBADH-like_NADP-bd"/>
</dbReference>
<evidence type="ECO:0000256" key="3">
    <source>
        <dbReference type="PIRSR" id="PIRSR000103-1"/>
    </source>
</evidence>
<dbReference type="STRING" id="1670800.BSQ44_04210"/>
<evidence type="ECO:0000313" key="7">
    <source>
        <dbReference type="Proteomes" id="UP000182840"/>
    </source>
</evidence>
<dbReference type="KEGG" id="meso:BSQ44_04210"/>
<evidence type="ECO:0000256" key="2">
    <source>
        <dbReference type="ARBA" id="ARBA00023027"/>
    </source>
</evidence>
<organism evidence="6 7">
    <name type="scientific">Aquibium oceanicum</name>
    <dbReference type="NCBI Taxonomy" id="1670800"/>
    <lineage>
        <taxon>Bacteria</taxon>
        <taxon>Pseudomonadati</taxon>
        <taxon>Pseudomonadota</taxon>
        <taxon>Alphaproteobacteria</taxon>
        <taxon>Hyphomicrobiales</taxon>
        <taxon>Phyllobacteriaceae</taxon>
        <taxon>Aquibium</taxon>
    </lineage>
</organism>
<dbReference type="InterPro" id="IPR006115">
    <property type="entry name" value="6PGDH_NADP-bd"/>
</dbReference>
<dbReference type="Proteomes" id="UP000182840">
    <property type="component" value="Chromosome"/>
</dbReference>